<protein>
    <submittedName>
        <fullName evidence="1">Gra-orf28 protein</fullName>
    </submittedName>
</protein>
<reference evidence="1" key="1">
    <citation type="journal article" date="1989" name="EMBO J.">
        <title>Structure and deduced function of the granaticin-producing polyketide synthase gene cluster of Streptomyces violaceoruber Tu22.</title>
        <authorList>
            <person name="Sherman D.H."/>
            <person name="Malpartida F."/>
            <person name="Bibb M.J."/>
            <person name="Kieser H.M."/>
            <person name="Bibb M.J."/>
            <person name="Hopwood D.A."/>
        </authorList>
    </citation>
    <scope>NUCLEOTIDE SEQUENCE</scope>
    <source>
        <strain evidence="1">Tu22</strain>
    </source>
</reference>
<name>Q9ZA31_STRVN</name>
<organism evidence="1">
    <name type="scientific">Streptomyces violaceoruber</name>
    <dbReference type="NCBI Taxonomy" id="1935"/>
    <lineage>
        <taxon>Bacteria</taxon>
        <taxon>Bacillati</taxon>
        <taxon>Actinomycetota</taxon>
        <taxon>Actinomycetes</taxon>
        <taxon>Kitasatosporales</taxon>
        <taxon>Streptomycetaceae</taxon>
        <taxon>Streptomyces</taxon>
        <taxon>Streptomyces violaceoruber group</taxon>
    </lineage>
</organism>
<dbReference type="InterPro" id="IPR045727">
    <property type="entry name" value="DUF6081"/>
</dbReference>
<dbReference type="AlphaFoldDB" id="Q9ZA31"/>
<evidence type="ECO:0000313" key="1">
    <source>
        <dbReference type="EMBL" id="CAA09649.1"/>
    </source>
</evidence>
<dbReference type="Pfam" id="PF19559">
    <property type="entry name" value="DUF6081"/>
    <property type="match status" value="1"/>
</dbReference>
<dbReference type="PIR" id="T46533">
    <property type="entry name" value="T46533"/>
</dbReference>
<dbReference type="EMBL" id="AJ011500">
    <property type="protein sequence ID" value="CAA09649.1"/>
    <property type="molecule type" value="Genomic_DNA"/>
</dbReference>
<sequence length="266" mass="27402">MESTENAMTLLFHDDFAEGLRVRDPRIRPDGPWSLRPAGALADGDGAARPTTEGLVVEPTGTDPETGRPAFVVPPEGETVEHLRWAAFGPACATGGSTLTVSATLSADVPGAAADDIREGAGALVVLDRDAGLIMDFALTGTQVWALYGRVPASDATRGGFSYSVPLAARQPSDSHRCALVVDSAAGVARWLLDGAEVFAVERLGHGLPDPARADAWTPGPLSRVRPASLVPGLALIADSPHGQGVRLTVSDLAVSALTVTEGVAS</sequence>
<accession>Q9ZA31</accession>
<proteinExistence type="predicted"/>
<gene>
    <name evidence="1" type="primary">gra-orf28</name>
</gene>
<reference evidence="1" key="3">
    <citation type="journal article" date="1998" name="Chem. Biol.">
        <title>The granaticin biosynthetic gene cluster of Streptomyces violaceoruber Tu22: sequence analysis and expression in a heterologous host.</title>
        <authorList>
            <person name="Ichinose K."/>
            <person name="Bedford D.J."/>
            <person name="Tornus D."/>
            <person name="Bechthold A."/>
            <person name="Bibb M.J."/>
            <person name="Revill W.P."/>
            <person name="Floss H.G."/>
            <person name="Hopwood D.A."/>
        </authorList>
    </citation>
    <scope>NUCLEOTIDE SEQUENCE</scope>
    <source>
        <strain evidence="1">Tu22</strain>
    </source>
</reference>
<reference evidence="1" key="2">
    <citation type="journal article" date="1995" name="Mol. Gen. Genet.">
        <title>Identification of Streptomyces violaceoruber Tu22 genes involved in the biosynthesis of granaticin.</title>
        <authorList>
            <person name="Bechthold A."/>
            <person name="Sohng J.K."/>
            <person name="Smith T.M."/>
            <person name="Chu X."/>
            <person name="Floss H.G."/>
        </authorList>
    </citation>
    <scope>NUCLEOTIDE SEQUENCE</scope>
    <source>
        <strain evidence="1">Tu22</strain>
    </source>
</reference>